<dbReference type="InterPro" id="IPR036034">
    <property type="entry name" value="PDZ_sf"/>
</dbReference>
<organism evidence="2 3">
    <name type="scientific">Plectus sambesii</name>
    <dbReference type="NCBI Taxonomy" id="2011161"/>
    <lineage>
        <taxon>Eukaryota</taxon>
        <taxon>Metazoa</taxon>
        <taxon>Ecdysozoa</taxon>
        <taxon>Nematoda</taxon>
        <taxon>Chromadorea</taxon>
        <taxon>Plectida</taxon>
        <taxon>Plectina</taxon>
        <taxon>Plectoidea</taxon>
        <taxon>Plectidae</taxon>
        <taxon>Plectus</taxon>
    </lineage>
</organism>
<dbReference type="PROSITE" id="PS50106">
    <property type="entry name" value="PDZ"/>
    <property type="match status" value="1"/>
</dbReference>
<dbReference type="InterPro" id="IPR001478">
    <property type="entry name" value="PDZ"/>
</dbReference>
<sequence>MFPTRLARLLMDGMYCSWLICRNSRVEGNKLCVGRGTNTATTQLLADSFDQSPFPSLTTRKLLRGLVKTTCRKNGTMSSAYGHQPGAPMECLSIAVELRKERFVDEHGQEALKVGFKIGGGIDQDPDRAPFKYPDTGIYITQLELNSPAERAGLKQHDKILQVNGYDFTMVTHDKAVKYIKKYPVLQMLVARSDMNATLA</sequence>
<keyword evidence="2" id="KW-1185">Reference proteome</keyword>
<dbReference type="GO" id="GO:0019901">
    <property type="term" value="F:protein kinase binding"/>
    <property type="evidence" value="ECO:0007669"/>
    <property type="project" value="TreeGrafter"/>
</dbReference>
<dbReference type="Gene3D" id="2.30.42.10">
    <property type="match status" value="1"/>
</dbReference>
<dbReference type="GO" id="GO:0098968">
    <property type="term" value="P:neurotransmitter receptor transport postsynaptic membrane to endosome"/>
    <property type="evidence" value="ECO:0007669"/>
    <property type="project" value="TreeGrafter"/>
</dbReference>
<dbReference type="SUPFAM" id="SSF50156">
    <property type="entry name" value="PDZ domain-like"/>
    <property type="match status" value="1"/>
</dbReference>
<dbReference type="GO" id="GO:0005912">
    <property type="term" value="C:adherens junction"/>
    <property type="evidence" value="ECO:0007669"/>
    <property type="project" value="TreeGrafter"/>
</dbReference>
<dbReference type="GO" id="GO:0098887">
    <property type="term" value="P:neurotransmitter receptor transport, endosome to postsynaptic membrane"/>
    <property type="evidence" value="ECO:0007669"/>
    <property type="project" value="TreeGrafter"/>
</dbReference>
<dbReference type="GO" id="GO:0098609">
    <property type="term" value="P:cell-cell adhesion"/>
    <property type="evidence" value="ECO:0007669"/>
    <property type="project" value="TreeGrafter"/>
</dbReference>
<accession>A0A914WXC7</accession>
<evidence type="ECO:0000313" key="2">
    <source>
        <dbReference type="Proteomes" id="UP000887566"/>
    </source>
</evidence>
<name>A0A914WXC7_9BILA</name>
<dbReference type="WBParaSite" id="PSAMB.scaffold5622size11273.g26975.t1">
    <property type="protein sequence ID" value="PSAMB.scaffold5622size11273.g26975.t1"/>
    <property type="gene ID" value="PSAMB.scaffold5622size11273.g26975"/>
</dbReference>
<protein>
    <submittedName>
        <fullName evidence="3">PDZ domain-containing protein</fullName>
    </submittedName>
</protein>
<dbReference type="CDD" id="cd10822">
    <property type="entry name" value="PDZ_TAX1BP3-like"/>
    <property type="match status" value="1"/>
</dbReference>
<dbReference type="InterPro" id="IPR050614">
    <property type="entry name" value="Synaptic_Scaffolding_LAP-MAGUK"/>
</dbReference>
<dbReference type="PANTHER" id="PTHR23119">
    <property type="entry name" value="DISCS LARGE"/>
    <property type="match status" value="1"/>
</dbReference>
<proteinExistence type="predicted"/>
<evidence type="ECO:0000313" key="3">
    <source>
        <dbReference type="WBParaSite" id="PSAMB.scaffold5622size11273.g26975.t1"/>
    </source>
</evidence>
<reference evidence="3" key="1">
    <citation type="submission" date="2022-11" db="UniProtKB">
        <authorList>
            <consortium name="WormBaseParasite"/>
        </authorList>
    </citation>
    <scope>IDENTIFICATION</scope>
</reference>
<dbReference type="GO" id="GO:0014069">
    <property type="term" value="C:postsynaptic density"/>
    <property type="evidence" value="ECO:0007669"/>
    <property type="project" value="TreeGrafter"/>
</dbReference>
<dbReference type="PANTHER" id="PTHR23119:SF50">
    <property type="entry name" value="PDZ DOMAIN-CONTAINING PROTEIN"/>
    <property type="match status" value="1"/>
</dbReference>
<dbReference type="GO" id="GO:0043113">
    <property type="term" value="P:receptor clustering"/>
    <property type="evidence" value="ECO:0007669"/>
    <property type="project" value="TreeGrafter"/>
</dbReference>
<dbReference type="GO" id="GO:0045197">
    <property type="term" value="P:establishment or maintenance of epithelial cell apical/basal polarity"/>
    <property type="evidence" value="ECO:0007669"/>
    <property type="project" value="TreeGrafter"/>
</dbReference>
<dbReference type="AlphaFoldDB" id="A0A914WXC7"/>
<dbReference type="GO" id="GO:0045211">
    <property type="term" value="C:postsynaptic membrane"/>
    <property type="evidence" value="ECO:0007669"/>
    <property type="project" value="TreeGrafter"/>
</dbReference>
<feature type="domain" description="PDZ" evidence="1">
    <location>
        <begin position="95"/>
        <end position="182"/>
    </location>
</feature>
<dbReference type="GO" id="GO:0016323">
    <property type="term" value="C:basolateral plasma membrane"/>
    <property type="evidence" value="ECO:0007669"/>
    <property type="project" value="TreeGrafter"/>
</dbReference>
<dbReference type="SMART" id="SM00228">
    <property type="entry name" value="PDZ"/>
    <property type="match status" value="1"/>
</dbReference>
<evidence type="ECO:0000259" key="1">
    <source>
        <dbReference type="PROSITE" id="PS50106"/>
    </source>
</evidence>
<dbReference type="Pfam" id="PF00595">
    <property type="entry name" value="PDZ"/>
    <property type="match status" value="1"/>
</dbReference>
<dbReference type="Proteomes" id="UP000887566">
    <property type="component" value="Unplaced"/>
</dbReference>